<gene>
    <name evidence="2" type="ORF">DI579_05825</name>
</gene>
<proteinExistence type="predicted"/>
<accession>A0A2W5KG56</accession>
<keyword evidence="1" id="KW-0812">Transmembrane</keyword>
<protein>
    <submittedName>
        <fullName evidence="2">Uncharacterized protein</fullName>
    </submittedName>
</protein>
<evidence type="ECO:0000313" key="3">
    <source>
        <dbReference type="Proteomes" id="UP000248606"/>
    </source>
</evidence>
<keyword evidence="1" id="KW-0472">Membrane</keyword>
<evidence type="ECO:0000313" key="2">
    <source>
        <dbReference type="EMBL" id="PZP88539.1"/>
    </source>
</evidence>
<feature type="transmembrane region" description="Helical" evidence="1">
    <location>
        <begin position="24"/>
        <end position="47"/>
    </location>
</feature>
<organism evidence="2 3">
    <name type="scientific">Lawsonella clevelandensis</name>
    <dbReference type="NCBI Taxonomy" id="1528099"/>
    <lineage>
        <taxon>Bacteria</taxon>
        <taxon>Bacillati</taxon>
        <taxon>Actinomycetota</taxon>
        <taxon>Actinomycetes</taxon>
        <taxon>Mycobacteriales</taxon>
        <taxon>Lawsonellaceae</taxon>
        <taxon>Lawsonella</taxon>
    </lineage>
</organism>
<reference evidence="2 3" key="1">
    <citation type="submission" date="2017-08" db="EMBL/GenBank/DDBJ databases">
        <title>Infants hospitalized years apart are colonized by the same room-sourced microbial strains.</title>
        <authorList>
            <person name="Brooks B."/>
            <person name="Olm M.R."/>
            <person name="Firek B.A."/>
            <person name="Baker R."/>
            <person name="Thomas B.C."/>
            <person name="Morowitz M.J."/>
            <person name="Banfield J.F."/>
        </authorList>
    </citation>
    <scope>NUCLEOTIDE SEQUENCE [LARGE SCALE GENOMIC DNA]</scope>
    <source>
        <strain evidence="2">S2_006_000_R1_57</strain>
    </source>
</reference>
<evidence type="ECO:0000256" key="1">
    <source>
        <dbReference type="SAM" id="Phobius"/>
    </source>
</evidence>
<sequence>MAVIAVSCGFSVIAVELTVPGVWSVPTFIGAVGSVIIGASAIFRVVGGLQKEHQTSKKSQLENQ</sequence>
<dbReference type="Proteomes" id="UP000248606">
    <property type="component" value="Unassembled WGS sequence"/>
</dbReference>
<dbReference type="EMBL" id="QFOZ01000010">
    <property type="protein sequence ID" value="PZP88539.1"/>
    <property type="molecule type" value="Genomic_DNA"/>
</dbReference>
<comment type="caution">
    <text evidence="2">The sequence shown here is derived from an EMBL/GenBank/DDBJ whole genome shotgun (WGS) entry which is preliminary data.</text>
</comment>
<dbReference type="AlphaFoldDB" id="A0A2W5KG56"/>
<keyword evidence="1" id="KW-1133">Transmembrane helix</keyword>
<name>A0A2W5KG56_9ACTN</name>